<feature type="compositionally biased region" description="Basic and acidic residues" evidence="1">
    <location>
        <begin position="314"/>
        <end position="333"/>
    </location>
</feature>
<feature type="compositionally biased region" description="Polar residues" evidence="1">
    <location>
        <begin position="1668"/>
        <end position="1679"/>
    </location>
</feature>
<feature type="compositionally biased region" description="Low complexity" evidence="1">
    <location>
        <begin position="1472"/>
        <end position="1490"/>
    </location>
</feature>
<feature type="region of interest" description="Disordered" evidence="1">
    <location>
        <begin position="1470"/>
        <end position="1596"/>
    </location>
</feature>
<feature type="compositionally biased region" description="Polar residues" evidence="1">
    <location>
        <begin position="214"/>
        <end position="228"/>
    </location>
</feature>
<feature type="region of interest" description="Disordered" evidence="1">
    <location>
        <begin position="885"/>
        <end position="910"/>
    </location>
</feature>
<feature type="compositionally biased region" description="Basic and acidic residues" evidence="1">
    <location>
        <begin position="357"/>
        <end position="370"/>
    </location>
</feature>
<feature type="compositionally biased region" description="Low complexity" evidence="1">
    <location>
        <begin position="2062"/>
        <end position="2077"/>
    </location>
</feature>
<comment type="caution">
    <text evidence="2">The sequence shown here is derived from an EMBL/GenBank/DDBJ whole genome shotgun (WGS) entry which is preliminary data.</text>
</comment>
<dbReference type="Proteomes" id="UP000289738">
    <property type="component" value="Chromosome A01"/>
</dbReference>
<dbReference type="EMBL" id="SDMP01000001">
    <property type="protein sequence ID" value="RYR78836.1"/>
    <property type="molecule type" value="Genomic_DNA"/>
</dbReference>
<feature type="compositionally biased region" description="Gly residues" evidence="1">
    <location>
        <begin position="252"/>
        <end position="282"/>
    </location>
</feature>
<dbReference type="PANTHER" id="PTHR31780:SF10">
    <property type="entry name" value="LD36051P"/>
    <property type="match status" value="1"/>
</dbReference>
<dbReference type="CDD" id="cd22265">
    <property type="entry name" value="UDM1_RNF168"/>
    <property type="match status" value="1"/>
</dbReference>
<feature type="compositionally biased region" description="Polar residues" evidence="1">
    <location>
        <begin position="706"/>
        <end position="716"/>
    </location>
</feature>
<feature type="compositionally biased region" description="Gly residues" evidence="1">
    <location>
        <begin position="43"/>
        <end position="53"/>
    </location>
</feature>
<feature type="compositionally biased region" description="Polar residues" evidence="1">
    <location>
        <begin position="2374"/>
        <end position="2384"/>
    </location>
</feature>
<feature type="compositionally biased region" description="Acidic residues" evidence="1">
    <location>
        <begin position="1049"/>
        <end position="1068"/>
    </location>
</feature>
<name>A0A445ETZ8_ARAHY</name>
<feature type="region of interest" description="Disordered" evidence="1">
    <location>
        <begin position="137"/>
        <end position="172"/>
    </location>
</feature>
<gene>
    <name evidence="2" type="ORF">Ahy_A01g003701</name>
</gene>
<feature type="compositionally biased region" description="Low complexity" evidence="1">
    <location>
        <begin position="967"/>
        <end position="976"/>
    </location>
</feature>
<feature type="compositionally biased region" description="Basic residues" evidence="1">
    <location>
        <begin position="1656"/>
        <end position="1667"/>
    </location>
</feature>
<dbReference type="OrthoDB" id="1931055at2759"/>
<keyword evidence="3" id="KW-1185">Reference proteome</keyword>
<feature type="compositionally biased region" description="Polar residues" evidence="1">
    <location>
        <begin position="1356"/>
        <end position="1377"/>
    </location>
</feature>
<feature type="region of interest" description="Disordered" evidence="1">
    <location>
        <begin position="706"/>
        <end position="733"/>
    </location>
</feature>
<feature type="region of interest" description="Disordered" evidence="1">
    <location>
        <begin position="2057"/>
        <end position="2077"/>
    </location>
</feature>
<dbReference type="STRING" id="3818.A0A445ETZ8"/>
<feature type="region of interest" description="Disordered" evidence="1">
    <location>
        <begin position="577"/>
        <end position="597"/>
    </location>
</feature>
<feature type="region of interest" description="Disordered" evidence="1">
    <location>
        <begin position="1410"/>
        <end position="1437"/>
    </location>
</feature>
<accession>A0A445ETZ8</accession>
<feature type="region of interest" description="Disordered" evidence="1">
    <location>
        <begin position="756"/>
        <end position="779"/>
    </location>
</feature>
<feature type="region of interest" description="Disordered" evidence="1">
    <location>
        <begin position="1638"/>
        <end position="1698"/>
    </location>
</feature>
<feature type="compositionally biased region" description="Basic and acidic residues" evidence="1">
    <location>
        <begin position="1500"/>
        <end position="1514"/>
    </location>
</feature>
<feature type="region of interest" description="Disordered" evidence="1">
    <location>
        <begin position="954"/>
        <end position="1068"/>
    </location>
</feature>
<reference evidence="2 3" key="1">
    <citation type="submission" date="2019-01" db="EMBL/GenBank/DDBJ databases">
        <title>Sequencing of cultivated peanut Arachis hypogaea provides insights into genome evolution and oil improvement.</title>
        <authorList>
            <person name="Chen X."/>
        </authorList>
    </citation>
    <scope>NUCLEOTIDE SEQUENCE [LARGE SCALE GENOMIC DNA]</scope>
    <source>
        <strain evidence="3">cv. Fuhuasheng</strain>
        <tissue evidence="2">Leaves</tissue>
    </source>
</reference>
<feature type="region of interest" description="Disordered" evidence="1">
    <location>
        <begin position="659"/>
        <end position="694"/>
    </location>
</feature>
<feature type="compositionally biased region" description="Polar residues" evidence="1">
    <location>
        <begin position="1515"/>
        <end position="1533"/>
    </location>
</feature>
<evidence type="ECO:0000313" key="3">
    <source>
        <dbReference type="Proteomes" id="UP000289738"/>
    </source>
</evidence>
<feature type="region of interest" description="Disordered" evidence="1">
    <location>
        <begin position="2330"/>
        <end position="2409"/>
    </location>
</feature>
<dbReference type="InterPro" id="IPR051195">
    <property type="entry name" value="Fungal_stress_NST1"/>
</dbReference>
<sequence length="2427" mass="262059">MANSGTKFVSVNLNKSYGQQSHHLHNNHSASFGSGRTNRPSSGHGGAGGGGGMVVLSRPRSSHKAGPKLSVPPPLNLPSLRKEHERFDSLGSGVGPAGASGSGTGSRPASSGLGWTKPAPITAGEKEAPVEHALDGFDQGLRSGEGFGRGGSVYMPPAARSGPVGPTAAPVLPQPTVEKAAVLRGEDFPSLRAATLVSSTSGPAQKSKEKENSIQKLKNSGDESNVSGDQRKDESVVELHQQQRHSQFSIARGGGIGIGGEFGESGNGTRGGFGGSRGSAGEHGGRKQQDEYFPGPLPLVRLNPRSDWADDERDTSHGFTERSRGEGSRDHGLSLKSEAYWDFDMPRVGLLPHNNKHGFDKRGQLRDNEAGKVSSSEVSKLDHYDRNGVGVGVRPSSSGSRNLGKDNKYGPSPFRDNVNGDSGKRDMGYGQGQGGKPWSSNMTDSYGDRNNNAQQYNRNRVDSVQSSVSKSSFSLGGKGLPVNDPLLNFGREKRTLQKSEKAFMEDPFGASGFDGRDIFSSGLVGVVKKKKDMLKQTDFHDPVRESFEAELERVQRMQEQERQRVIEEQERALELARREEEERLRQAREQEERQRRLEEEAREAAWRAEQERVEALRKVEEQRIAREEEKQRMILEEERRKQAARQKLLELEQRIARRQAEASKVGNSSQLVDDKMSGVVNEKDASRATDVGDWEDSERMVDRILTSASSDSSSVNRPLETGSRPNFSRDVSSAFIDRGKPVNSWKRDAYDNWGSSAFYSQDQENGHNSPRRDPSIGGKAFMRKEYNGGAGFMSSRTYYKGVSEAPLDEYAHLRGQRWHQSGDGDHVGRSTDNDSDFHESFVERFGEGWTQGRSHPFPPYTERPYHNSEPEGPFALGRSRYSVRQPRVLPPPSLSSVHRPYRNGNEFTGPSAFLENEIRYDQAARTESTLPTGYDNVNRGQTEVVDALQEATVNENHKGDTTTGCDSQSSLSVSSPPSSPTHLSHDDLDESGVSPGILTAEESKNVLSAPENESNEIPTIAGNENVATSSAVSSGDDDEWTNENNEQFQEQEEYDEDEDYQEEDEVHEGDDNVDLNQEFEDMHLQEKGLPHMMDNLVLGFDDGVQVGMPNEEFERTSKNEEPTFMGQQADGINLEERASFDDASNDGKGLQTVNDSSQVNLNSSSSLFHEPEKQNQDLLIQPSNAHSSVASESLGNVEASNGMSTHHSTSTSVPIAPHYSSSGQTIISNVAVTPNQADVPIKLQFGLFSGPSLIPSPVPAIQIGSIQMPLHLHPQVGTPISHMHPSQPPLFQFGQLRYTSPISQGLMPLGHQSMSFVQPNIPSGFSFNHNPGGRMQVQTGSEASDSFIKDGIRQHSVGSQPGNARSLPQGSQPSENAENMAGIKQAQIGTPHDGTDSARTAAGFQLDKQVSQNVVRKSSSASSSAKESEGLPLSRDASFHSLSKERDFVESKAHYPPSGGRGKRYVFTVKTSGSRSSGPAPRASRPDAGGYMRRPRRNIQRTEFRVRESADKKQSSSLVLTDQTGLDNKSNINGKGAGISGRAGPRRAFLNKSGKQSVESATENLHGMDSGSRFEKVDGKDSTKAQSFSHSGQSNLKRNLCSEEDVDAPLQSGIIRVFEQPGIEAPSDEDDFIEVRSKRQMLNDRREQREKEIKAKSRVAKVPRKSRSTSQSSMANSSKGPLPVGEVANSIPSDFVPAEGRGMTNIDVSSGFNSSMPSQSLAPIGTPPLKIDAQPDVRSQLNRSLQTSFPVVSGGEKDPGPGVIFESKNKVLDNVQTSLGSWGNAQINQQVMPLTQTQLDEAMKPQQCDSQTPVSNVTAIVNESSLPTSSILTKENAFSSAASPINSLLAGEKIQFGAVTSPTILPPSSRAVSHGIGPPRSSRSDMQISHNLAGSDNDCSLFFDKEKHGDESHGHLEDCEAEAEAAASAVAVAAISSDEIVGNGLGTCSVTVTDGKGFVAADIDRVAAVALAGVGEQQSASQSRSDEPLSVSLPADLSVETPPISLWPPLPSSQNSSGQMISHFPSIPPHFPSGPPSHFPFYEMNPMMGGPVFAFGPHDESASTTQSQTQKTTTSAASRSIGSWQQCHSGVESFYGPPTGFTGPFITPPGGIPGVQGPPHMVVYNHFAPVGQFGQVGLSFMGTTYIPSGKQPDWKHIPTSSAIGPGEGDMNSMNMASSQRNPANMPSPIQHLAPGSPLMPMASPLAMFDVSPFQPSTDMSVQARWPHVPNSPLSSIPLSMPMQQQEGVQTTQFNHGPSVDQPLNIQRFTNSRTSTPSEGDRSFPRAADVNQLPDELGLVDASNPTAAKAEQNVVNKTPSLINIADAGEVSAQNGKGTNSNNQGASYAFKSQPSQQNISTLHYDNSSGHGHYQRGSVSQRNSSGGEWSHRRYQGRNQSMGTTDKSFPSSKVKQIYVAKQTIGGASSTS</sequence>
<feature type="compositionally biased region" description="Polar residues" evidence="1">
    <location>
        <begin position="1"/>
        <end position="41"/>
    </location>
</feature>
<dbReference type="PANTHER" id="PTHR31780">
    <property type="entry name" value="STRESS RESPONSE PROTEIN NST1-RELATED"/>
    <property type="match status" value="1"/>
</dbReference>
<evidence type="ECO:0000313" key="2">
    <source>
        <dbReference type="EMBL" id="RYR78836.1"/>
    </source>
</evidence>
<proteinExistence type="predicted"/>
<feature type="region of interest" description="Disordered" evidence="1">
    <location>
        <begin position="194"/>
        <end position="333"/>
    </location>
</feature>
<feature type="region of interest" description="Disordered" evidence="1">
    <location>
        <begin position="1197"/>
        <end position="1217"/>
    </location>
</feature>
<feature type="region of interest" description="Disordered" evidence="1">
    <location>
        <begin position="351"/>
        <end position="487"/>
    </location>
</feature>
<feature type="compositionally biased region" description="Basic and acidic residues" evidence="1">
    <location>
        <begin position="1572"/>
        <end position="1583"/>
    </location>
</feature>
<evidence type="ECO:0000256" key="1">
    <source>
        <dbReference type="SAM" id="MobiDB-lite"/>
    </source>
</evidence>
<feature type="compositionally biased region" description="Low complexity" evidence="1">
    <location>
        <begin position="1153"/>
        <end position="1163"/>
    </location>
</feature>
<feature type="region of interest" description="Disordered" evidence="1">
    <location>
        <begin position="1"/>
        <end position="121"/>
    </location>
</feature>
<feature type="region of interest" description="Disordered" evidence="1">
    <location>
        <begin position="1140"/>
        <end position="1163"/>
    </location>
</feature>
<feature type="region of interest" description="Disordered" evidence="1">
    <location>
        <begin position="1869"/>
        <end position="1889"/>
    </location>
</feature>
<feature type="compositionally biased region" description="Polar residues" evidence="1">
    <location>
        <begin position="1553"/>
        <end position="1563"/>
    </location>
</feature>
<feature type="region of interest" description="Disordered" evidence="1">
    <location>
        <begin position="1353"/>
        <end position="1378"/>
    </location>
</feature>
<protein>
    <submittedName>
        <fullName evidence="2">Uncharacterized protein</fullName>
    </submittedName>
</protein>
<feature type="compositionally biased region" description="Gly residues" evidence="1">
    <location>
        <begin position="92"/>
        <end position="104"/>
    </location>
</feature>
<organism evidence="2 3">
    <name type="scientific">Arachis hypogaea</name>
    <name type="common">Peanut</name>
    <dbReference type="NCBI Taxonomy" id="3818"/>
    <lineage>
        <taxon>Eukaryota</taxon>
        <taxon>Viridiplantae</taxon>
        <taxon>Streptophyta</taxon>
        <taxon>Embryophyta</taxon>
        <taxon>Tracheophyta</taxon>
        <taxon>Spermatophyta</taxon>
        <taxon>Magnoliopsida</taxon>
        <taxon>eudicotyledons</taxon>
        <taxon>Gunneridae</taxon>
        <taxon>Pentapetalae</taxon>
        <taxon>rosids</taxon>
        <taxon>fabids</taxon>
        <taxon>Fabales</taxon>
        <taxon>Fabaceae</taxon>
        <taxon>Papilionoideae</taxon>
        <taxon>50 kb inversion clade</taxon>
        <taxon>dalbergioids sensu lato</taxon>
        <taxon>Dalbergieae</taxon>
        <taxon>Pterocarpus clade</taxon>
        <taxon>Arachis</taxon>
    </lineage>
</organism>
<feature type="compositionally biased region" description="Basic and acidic residues" evidence="1">
    <location>
        <begin position="1638"/>
        <end position="1655"/>
    </location>
</feature>
<feature type="compositionally biased region" description="Polar residues" evidence="1">
    <location>
        <begin position="2393"/>
        <end position="2409"/>
    </location>
</feature>
<feature type="compositionally biased region" description="Low complexity" evidence="1">
    <location>
        <begin position="392"/>
        <end position="402"/>
    </location>
</feature>
<feature type="compositionally biased region" description="Polar residues" evidence="1">
    <location>
        <begin position="2330"/>
        <end position="2367"/>
    </location>
</feature>
<feature type="compositionally biased region" description="Basic and acidic residues" evidence="1">
    <location>
        <begin position="672"/>
        <end position="687"/>
    </location>
</feature>
<feature type="compositionally biased region" description="Polar residues" evidence="1">
    <location>
        <begin position="756"/>
        <end position="768"/>
    </location>
</feature>
<feature type="compositionally biased region" description="Low complexity" evidence="1">
    <location>
        <begin position="449"/>
        <end position="474"/>
    </location>
</feature>
<feature type="compositionally biased region" description="Polar residues" evidence="1">
    <location>
        <begin position="1584"/>
        <end position="1596"/>
    </location>
</feature>